<feature type="non-terminal residue" evidence="3">
    <location>
        <position position="614"/>
    </location>
</feature>
<dbReference type="InParanoid" id="D8Q1Z1"/>
<dbReference type="GeneID" id="9592861"/>
<sequence length="614" mass="69128">MAAINRVSHKSSSDRSGYPEGRPKVLQNQREMSVDHLQPDKLHTKVCRKCNHAVSATTTELPTYALQSQAPPTRRQALDVQFSLQRDEASITEYTKEIRHAELALERLRAQRQVLLTNAERKRAFLAPIRRLPTDALAAIITYTLEDVFLRKPDSALLEQHAVLRVCQRWRAIALSATSIWAEIALYPMSYLNWHETLKRCLRRSQARALNITLNGACPPWRTGKPVSEVVPQGEWAAVLKPLLASAGRWKALVIDSICPPDALLRQRRRLPLLERLDLTSIHTPIRGADTYNLFEDCPSLYADVRLDDVDVRAFSLPWGSFHTLELAMRREDTIDDAIQCLAECKRVQTLTLTMYTRGPTSIQQLYLPALRYLDVREEARFILPHLVAPGTEEIRVGGRSFDDEDPSNITLLRRFAAAAKDNASRVHSLAIDALKGPAYNRDQWRKLFKCYPGVRRLCVSDPDMQDGIGTIPKLLTAYPDLLPSLTLLKFSHFQLNSGSQARALGPLADARTLDSRPAGTPQLVIEISDDFEGFGDEGVNFCIEKGIAVGSKRPKGAESSWQFTAFPNARPSRWPNYSWLDDEARPKLDVSRVRPALPSLPLDEKSRSTAYST</sequence>
<accession>D8Q1Z1</accession>
<organism evidence="4">
    <name type="scientific">Schizophyllum commune (strain H4-8 / FGSC 9210)</name>
    <name type="common">Split gill fungus</name>
    <dbReference type="NCBI Taxonomy" id="578458"/>
    <lineage>
        <taxon>Eukaryota</taxon>
        <taxon>Fungi</taxon>
        <taxon>Dikarya</taxon>
        <taxon>Basidiomycota</taxon>
        <taxon>Agaricomycotina</taxon>
        <taxon>Agaricomycetes</taxon>
        <taxon>Agaricomycetidae</taxon>
        <taxon>Agaricales</taxon>
        <taxon>Schizophyllaceae</taxon>
        <taxon>Schizophyllum</taxon>
    </lineage>
</organism>
<keyword evidence="1" id="KW-0175">Coiled coil</keyword>
<evidence type="ECO:0000313" key="4">
    <source>
        <dbReference type="Proteomes" id="UP000007431"/>
    </source>
</evidence>
<dbReference type="Proteomes" id="UP000007431">
    <property type="component" value="Unassembled WGS sequence"/>
</dbReference>
<feature type="region of interest" description="Disordered" evidence="2">
    <location>
        <begin position="592"/>
        <end position="614"/>
    </location>
</feature>
<protein>
    <recommendedName>
        <fullName evidence="5">F-box domain-containing protein</fullName>
    </recommendedName>
</protein>
<feature type="coiled-coil region" evidence="1">
    <location>
        <begin position="91"/>
        <end position="118"/>
    </location>
</feature>
<evidence type="ECO:0008006" key="5">
    <source>
        <dbReference type="Google" id="ProtNLM"/>
    </source>
</evidence>
<name>D8Q1Z1_SCHCM</name>
<dbReference type="KEGG" id="scm:SCHCO_02573505"/>
<dbReference type="AlphaFoldDB" id="D8Q1Z1"/>
<evidence type="ECO:0000256" key="2">
    <source>
        <dbReference type="SAM" id="MobiDB-lite"/>
    </source>
</evidence>
<keyword evidence="4" id="KW-1185">Reference proteome</keyword>
<proteinExistence type="predicted"/>
<reference evidence="3 4" key="1">
    <citation type="journal article" date="2010" name="Nat. Biotechnol.">
        <title>Genome sequence of the model mushroom Schizophyllum commune.</title>
        <authorList>
            <person name="Ohm R.A."/>
            <person name="de Jong J.F."/>
            <person name="Lugones L.G."/>
            <person name="Aerts A."/>
            <person name="Kothe E."/>
            <person name="Stajich J.E."/>
            <person name="de Vries R.P."/>
            <person name="Record E."/>
            <person name="Levasseur A."/>
            <person name="Baker S.E."/>
            <person name="Bartholomew K.A."/>
            <person name="Coutinho P.M."/>
            <person name="Erdmann S."/>
            <person name="Fowler T.J."/>
            <person name="Gathman A.C."/>
            <person name="Lombard V."/>
            <person name="Henrissat B."/>
            <person name="Knabe N."/>
            <person name="Kuees U."/>
            <person name="Lilly W.W."/>
            <person name="Lindquist E."/>
            <person name="Lucas S."/>
            <person name="Magnuson J.K."/>
            <person name="Piumi F."/>
            <person name="Raudaskoski M."/>
            <person name="Salamov A."/>
            <person name="Schmutz J."/>
            <person name="Schwarze F.W.M.R."/>
            <person name="vanKuyk P.A."/>
            <person name="Horton J.S."/>
            <person name="Grigoriev I.V."/>
            <person name="Woesten H.A.B."/>
        </authorList>
    </citation>
    <scope>NUCLEOTIDE SEQUENCE [LARGE SCALE GENOMIC DNA]</scope>
    <source>
        <strain evidence="4">H4-8 / FGSC 9210</strain>
    </source>
</reference>
<gene>
    <name evidence="3" type="ORF">SCHCODRAFT_108418</name>
</gene>
<dbReference type="eggNOG" id="ENOG502RC5K">
    <property type="taxonomic scope" value="Eukaryota"/>
</dbReference>
<dbReference type="EMBL" id="GL377305">
    <property type="protein sequence ID" value="EFI98591.1"/>
    <property type="molecule type" value="Genomic_DNA"/>
</dbReference>
<evidence type="ECO:0000256" key="1">
    <source>
        <dbReference type="SAM" id="Coils"/>
    </source>
</evidence>
<dbReference type="HOGENOM" id="CLU_018544_12_2_1"/>
<feature type="region of interest" description="Disordered" evidence="2">
    <location>
        <begin position="1"/>
        <end position="23"/>
    </location>
</feature>
<dbReference type="VEuPathDB" id="FungiDB:SCHCODRAFT_02573505"/>
<dbReference type="OrthoDB" id="3365698at2759"/>
<evidence type="ECO:0000313" key="3">
    <source>
        <dbReference type="EMBL" id="EFI98591.1"/>
    </source>
</evidence>